<evidence type="ECO:0000313" key="8">
    <source>
        <dbReference type="EMBL" id="GHF09897.1"/>
    </source>
</evidence>
<evidence type="ECO:0000256" key="1">
    <source>
        <dbReference type="ARBA" id="ARBA00004651"/>
    </source>
</evidence>
<keyword evidence="4 7" id="KW-1133">Transmembrane helix</keyword>
<dbReference type="GO" id="GO:0022857">
    <property type="term" value="F:transmembrane transporter activity"/>
    <property type="evidence" value="ECO:0007669"/>
    <property type="project" value="InterPro"/>
</dbReference>
<dbReference type="Proteomes" id="UP000630718">
    <property type="component" value="Unassembled WGS sequence"/>
</dbReference>
<gene>
    <name evidence="8" type="ORF">GCM10018772_38530</name>
</gene>
<feature type="transmembrane region" description="Helical" evidence="7">
    <location>
        <begin position="222"/>
        <end position="245"/>
    </location>
</feature>
<dbReference type="GO" id="GO:0005886">
    <property type="term" value="C:plasma membrane"/>
    <property type="evidence" value="ECO:0007669"/>
    <property type="project" value="UniProtKB-SubCell"/>
</dbReference>
<dbReference type="CDD" id="cd06173">
    <property type="entry name" value="MFS_MefA_like"/>
    <property type="match status" value="1"/>
</dbReference>
<organism evidence="8 9">
    <name type="scientific">Streptomyces fumanus</name>
    <dbReference type="NCBI Taxonomy" id="67302"/>
    <lineage>
        <taxon>Bacteria</taxon>
        <taxon>Bacillati</taxon>
        <taxon>Actinomycetota</taxon>
        <taxon>Actinomycetes</taxon>
        <taxon>Kitasatosporales</taxon>
        <taxon>Streptomycetaceae</taxon>
        <taxon>Streptomyces</taxon>
    </lineage>
</organism>
<comment type="subcellular location">
    <subcellularLocation>
        <location evidence="1">Cell membrane</location>
        <topology evidence="1">Multi-pass membrane protein</topology>
    </subcellularLocation>
</comment>
<proteinExistence type="predicted"/>
<dbReference type="InterPro" id="IPR036259">
    <property type="entry name" value="MFS_trans_sf"/>
</dbReference>
<feature type="transmembrane region" description="Helical" evidence="7">
    <location>
        <begin position="372"/>
        <end position="394"/>
    </location>
</feature>
<evidence type="ECO:0000256" key="7">
    <source>
        <dbReference type="SAM" id="Phobius"/>
    </source>
</evidence>
<dbReference type="SUPFAM" id="SSF103473">
    <property type="entry name" value="MFS general substrate transporter"/>
    <property type="match status" value="1"/>
</dbReference>
<dbReference type="Pfam" id="PF07690">
    <property type="entry name" value="MFS_1"/>
    <property type="match status" value="1"/>
</dbReference>
<evidence type="ECO:0000256" key="3">
    <source>
        <dbReference type="ARBA" id="ARBA00022692"/>
    </source>
</evidence>
<evidence type="ECO:0000256" key="2">
    <source>
        <dbReference type="ARBA" id="ARBA00022475"/>
    </source>
</evidence>
<feature type="transmembrane region" description="Helical" evidence="7">
    <location>
        <begin position="257"/>
        <end position="276"/>
    </location>
</feature>
<keyword evidence="5 7" id="KW-0472">Membrane</keyword>
<feature type="transmembrane region" description="Helical" evidence="7">
    <location>
        <begin position="283"/>
        <end position="301"/>
    </location>
</feature>
<reference evidence="8" key="1">
    <citation type="journal article" date="2014" name="Int. J. Syst. Evol. Microbiol.">
        <title>Complete genome sequence of Corynebacterium casei LMG S-19264T (=DSM 44701T), isolated from a smear-ripened cheese.</title>
        <authorList>
            <consortium name="US DOE Joint Genome Institute (JGI-PGF)"/>
            <person name="Walter F."/>
            <person name="Albersmeier A."/>
            <person name="Kalinowski J."/>
            <person name="Ruckert C."/>
        </authorList>
    </citation>
    <scope>NUCLEOTIDE SEQUENCE</scope>
    <source>
        <strain evidence="8">JCM 4477</strain>
    </source>
</reference>
<evidence type="ECO:0000313" key="9">
    <source>
        <dbReference type="Proteomes" id="UP000630718"/>
    </source>
</evidence>
<dbReference type="Gene3D" id="1.20.1250.20">
    <property type="entry name" value="MFS general substrate transporter like domains"/>
    <property type="match status" value="1"/>
</dbReference>
<dbReference type="EMBL" id="BNBI01000008">
    <property type="protein sequence ID" value="GHF09897.1"/>
    <property type="molecule type" value="Genomic_DNA"/>
</dbReference>
<comment type="caution">
    <text evidence="8">The sequence shown here is derived from an EMBL/GenBank/DDBJ whole genome shotgun (WGS) entry which is preliminary data.</text>
</comment>
<evidence type="ECO:0000256" key="5">
    <source>
        <dbReference type="ARBA" id="ARBA00023136"/>
    </source>
</evidence>
<keyword evidence="3 7" id="KW-0812">Transmembrane</keyword>
<dbReference type="InterPro" id="IPR011701">
    <property type="entry name" value="MFS"/>
</dbReference>
<feature type="transmembrane region" description="Helical" evidence="7">
    <location>
        <begin position="50"/>
        <end position="70"/>
    </location>
</feature>
<evidence type="ECO:0000256" key="6">
    <source>
        <dbReference type="SAM" id="MobiDB-lite"/>
    </source>
</evidence>
<feature type="transmembrane region" description="Helical" evidence="7">
    <location>
        <begin position="91"/>
        <end position="114"/>
    </location>
</feature>
<accession>A0A919AI82</accession>
<keyword evidence="9" id="KW-1185">Reference proteome</keyword>
<feature type="transmembrane region" description="Helical" evidence="7">
    <location>
        <begin position="171"/>
        <end position="192"/>
    </location>
</feature>
<feature type="region of interest" description="Disordered" evidence="6">
    <location>
        <begin position="398"/>
        <end position="421"/>
    </location>
</feature>
<dbReference type="PANTHER" id="PTHR23513">
    <property type="entry name" value="INTEGRAL MEMBRANE EFFLUX PROTEIN-RELATED"/>
    <property type="match status" value="1"/>
</dbReference>
<evidence type="ECO:0000256" key="4">
    <source>
        <dbReference type="ARBA" id="ARBA00022989"/>
    </source>
</evidence>
<keyword evidence="2" id="KW-1003">Cell membrane</keyword>
<protein>
    <submittedName>
        <fullName evidence="8">MFS transporter</fullName>
    </submittedName>
</protein>
<sequence>MRGGAGDPALSLWSRPALSYMSGEFLSQSGTYLSVTAQSWIVLESTHEPLALGALMAARYAPAALLGPAIGKYVDSRDPRRLVQIANYAQAVLALALVGLAFTPASLVLVPFIVVGSVSQIFAMLEHAGRMAYVAAIVPDELRARFAGATNSASTLGRIAGPAVASAVLTLGPSGLCFAVDASTFVFAALLLPRPRYEVRIAGPSTLREGLRDIWGLPRVRNLLLVFAAVSLVSFNVATMIPLLVQEEYLNDPRTLAAFNIAFGIGSFLGGALRAWLRTSPSVSAFFGLLLFGATFLGLGLTNSWAVTLALLFAGGFGRLMFTASSEAVLAVGVSQERRGLVGSLYAMAFTGTTPLGALLVTSLAGRMGTSATLVVCGVTAAAGGVTYMVSLAADRSPASADAKEGQGRLPAASRPHRPDG</sequence>
<name>A0A919AI82_9ACTN</name>
<feature type="transmembrane region" description="Helical" evidence="7">
    <location>
        <begin position="345"/>
        <end position="366"/>
    </location>
</feature>
<feature type="transmembrane region" description="Helical" evidence="7">
    <location>
        <begin position="307"/>
        <end position="333"/>
    </location>
</feature>
<dbReference type="RefSeq" id="WP_308438934.1">
    <property type="nucleotide sequence ID" value="NZ_BNBI01000008.1"/>
</dbReference>
<dbReference type="PANTHER" id="PTHR23513:SF11">
    <property type="entry name" value="STAPHYLOFERRIN A TRANSPORTER"/>
    <property type="match status" value="1"/>
</dbReference>
<reference evidence="8" key="2">
    <citation type="submission" date="2020-09" db="EMBL/GenBank/DDBJ databases">
        <authorList>
            <person name="Sun Q."/>
            <person name="Ohkuma M."/>
        </authorList>
    </citation>
    <scope>NUCLEOTIDE SEQUENCE</scope>
    <source>
        <strain evidence="8">JCM 4477</strain>
    </source>
</reference>
<dbReference type="AlphaFoldDB" id="A0A919AI82"/>